<sequence>MTNWLPEKADHNSKANFYYICLFYHFKQRANQYARSF</sequence>
<gene>
    <name evidence="1" type="ORF">SAMN05444285_104136</name>
</gene>
<dbReference type="EMBL" id="FOHT01000004">
    <property type="protein sequence ID" value="SES99613.1"/>
    <property type="molecule type" value="Genomic_DNA"/>
</dbReference>
<dbReference type="AlphaFoldDB" id="A0A1I0B0K6"/>
<dbReference type="Proteomes" id="UP000181981">
    <property type="component" value="Unassembled WGS sequence"/>
</dbReference>
<organism evidence="1 2">
    <name type="scientific">Draconibacterium orientale</name>
    <dbReference type="NCBI Taxonomy" id="1168034"/>
    <lineage>
        <taxon>Bacteria</taxon>
        <taxon>Pseudomonadati</taxon>
        <taxon>Bacteroidota</taxon>
        <taxon>Bacteroidia</taxon>
        <taxon>Marinilabiliales</taxon>
        <taxon>Prolixibacteraceae</taxon>
        <taxon>Draconibacterium</taxon>
    </lineage>
</organism>
<name>A0A1I0B0K6_9BACT</name>
<evidence type="ECO:0000313" key="2">
    <source>
        <dbReference type="Proteomes" id="UP000181981"/>
    </source>
</evidence>
<accession>A0A1I0B0K6</accession>
<evidence type="ECO:0000313" key="1">
    <source>
        <dbReference type="EMBL" id="SES99613.1"/>
    </source>
</evidence>
<protein>
    <submittedName>
        <fullName evidence="1">Uncharacterized protein</fullName>
    </submittedName>
</protein>
<reference evidence="1 2" key="1">
    <citation type="submission" date="2016-10" db="EMBL/GenBank/DDBJ databases">
        <authorList>
            <person name="de Groot N.N."/>
        </authorList>
    </citation>
    <scope>NUCLEOTIDE SEQUENCE [LARGE SCALE GENOMIC DNA]</scope>
    <source>
        <strain evidence="1 2">DSM 25947</strain>
    </source>
</reference>
<proteinExistence type="predicted"/>